<keyword evidence="2 5" id="KW-0812">Transmembrane</keyword>
<feature type="domain" description="DUF202" evidence="6">
    <location>
        <begin position="13"/>
        <end position="70"/>
    </location>
</feature>
<proteinExistence type="predicted"/>
<gene>
    <name evidence="7" type="ordered locus">Bcav_2938</name>
</gene>
<protein>
    <recommendedName>
        <fullName evidence="6">DUF202 domain-containing protein</fullName>
    </recommendedName>
</protein>
<dbReference type="eggNOG" id="ENOG5033H9Y">
    <property type="taxonomic scope" value="Bacteria"/>
</dbReference>
<dbReference type="Pfam" id="PF02656">
    <property type="entry name" value="DUF202"/>
    <property type="match status" value="1"/>
</dbReference>
<sequence>MMRVPEVAGLADDDGAQPQRTALAWQRSVLAAVLGALLVALGALRRGAEPLSALAAVGALALVVGVLVWVRRPGRGPWDRLARLVAAVVAVAAAGTALAVVGIVLGGGDA</sequence>
<evidence type="ECO:0000256" key="2">
    <source>
        <dbReference type="ARBA" id="ARBA00022692"/>
    </source>
</evidence>
<name>C5BZ68_BEUC1</name>
<feature type="transmembrane region" description="Helical" evidence="5">
    <location>
        <begin position="82"/>
        <end position="105"/>
    </location>
</feature>
<comment type="subcellular location">
    <subcellularLocation>
        <location evidence="1">Endomembrane system</location>
        <topology evidence="1">Multi-pass membrane protein</topology>
    </subcellularLocation>
</comment>
<dbReference type="EMBL" id="CP001618">
    <property type="protein sequence ID" value="ACQ81183.1"/>
    <property type="molecule type" value="Genomic_DNA"/>
</dbReference>
<evidence type="ECO:0000313" key="8">
    <source>
        <dbReference type="Proteomes" id="UP000007962"/>
    </source>
</evidence>
<feature type="transmembrane region" description="Helical" evidence="5">
    <location>
        <begin position="51"/>
        <end position="70"/>
    </location>
</feature>
<organism evidence="7 8">
    <name type="scientific">Beutenbergia cavernae (strain ATCC BAA-8 / DSM 12333 / CCUG 43141 / JCM 11478 / NBRC 16432 / NCIMB 13614 / HKI 0122)</name>
    <dbReference type="NCBI Taxonomy" id="471853"/>
    <lineage>
        <taxon>Bacteria</taxon>
        <taxon>Bacillati</taxon>
        <taxon>Actinomycetota</taxon>
        <taxon>Actinomycetes</taxon>
        <taxon>Micrococcales</taxon>
        <taxon>Beutenbergiaceae</taxon>
        <taxon>Beutenbergia</taxon>
    </lineage>
</organism>
<feature type="transmembrane region" description="Helical" evidence="5">
    <location>
        <begin position="28"/>
        <end position="45"/>
    </location>
</feature>
<evidence type="ECO:0000313" key="7">
    <source>
        <dbReference type="EMBL" id="ACQ81183.1"/>
    </source>
</evidence>
<evidence type="ECO:0000256" key="1">
    <source>
        <dbReference type="ARBA" id="ARBA00004127"/>
    </source>
</evidence>
<evidence type="ECO:0000256" key="3">
    <source>
        <dbReference type="ARBA" id="ARBA00022989"/>
    </source>
</evidence>
<keyword evidence="3 5" id="KW-1133">Transmembrane helix</keyword>
<evidence type="ECO:0000256" key="5">
    <source>
        <dbReference type="SAM" id="Phobius"/>
    </source>
</evidence>
<dbReference type="AlphaFoldDB" id="C5BZ68"/>
<dbReference type="KEGG" id="bcv:Bcav_2938"/>
<evidence type="ECO:0000259" key="6">
    <source>
        <dbReference type="Pfam" id="PF02656"/>
    </source>
</evidence>
<dbReference type="GO" id="GO:0012505">
    <property type="term" value="C:endomembrane system"/>
    <property type="evidence" value="ECO:0007669"/>
    <property type="project" value="UniProtKB-SubCell"/>
</dbReference>
<dbReference type="Proteomes" id="UP000007962">
    <property type="component" value="Chromosome"/>
</dbReference>
<dbReference type="RefSeq" id="WP_015883423.1">
    <property type="nucleotide sequence ID" value="NC_012669.1"/>
</dbReference>
<keyword evidence="8" id="KW-1185">Reference proteome</keyword>
<reference evidence="7 8" key="1">
    <citation type="journal article" date="2009" name="Stand. Genomic Sci.">
        <title>Complete genome sequence of Beutenbergia cavernae type strain (HKI 0122).</title>
        <authorList>
            <person name="Land M."/>
            <person name="Pukall R."/>
            <person name="Abt B."/>
            <person name="Goker M."/>
            <person name="Rohde M."/>
            <person name="Glavina Del Rio T."/>
            <person name="Tice H."/>
            <person name="Copeland A."/>
            <person name="Cheng J.F."/>
            <person name="Lucas S."/>
            <person name="Chen F."/>
            <person name="Nolan M."/>
            <person name="Bruce D."/>
            <person name="Goodwin L."/>
            <person name="Pitluck S."/>
            <person name="Ivanova N."/>
            <person name="Mavromatis K."/>
            <person name="Ovchinnikova G."/>
            <person name="Pati A."/>
            <person name="Chen A."/>
            <person name="Palaniappan K."/>
            <person name="Hauser L."/>
            <person name="Chang Y.J."/>
            <person name="Jefferies C.C."/>
            <person name="Saunders E."/>
            <person name="Brettin T."/>
            <person name="Detter J.C."/>
            <person name="Han C."/>
            <person name="Chain P."/>
            <person name="Bristow J."/>
            <person name="Eisen J.A."/>
            <person name="Markowitz V."/>
            <person name="Hugenholtz P."/>
            <person name="Kyrpides N.C."/>
            <person name="Klenk H.P."/>
            <person name="Lapidus A."/>
        </authorList>
    </citation>
    <scope>NUCLEOTIDE SEQUENCE [LARGE SCALE GENOMIC DNA]</scope>
    <source>
        <strain evidence="8">ATCC BAA-8 / DSM 12333 / NBRC 16432</strain>
    </source>
</reference>
<evidence type="ECO:0000256" key="4">
    <source>
        <dbReference type="ARBA" id="ARBA00023136"/>
    </source>
</evidence>
<dbReference type="InterPro" id="IPR003807">
    <property type="entry name" value="DUF202"/>
</dbReference>
<dbReference type="STRING" id="471853.Bcav_2938"/>
<accession>C5BZ68</accession>
<dbReference type="HOGENOM" id="CLU_2275486_0_0_11"/>
<keyword evidence="4 5" id="KW-0472">Membrane</keyword>